<dbReference type="Pfam" id="PF00684">
    <property type="entry name" value="DnaJ_CXXCXGXG"/>
    <property type="match status" value="1"/>
</dbReference>
<feature type="binding site" evidence="11">
    <location>
        <position position="144"/>
    </location>
    <ligand>
        <name>Zn(2+)</name>
        <dbReference type="ChEBI" id="CHEBI:29105"/>
        <label>1</label>
    </ligand>
</feature>
<comment type="similarity">
    <text evidence="9 11">Belongs to the DnaJ family.</text>
</comment>
<keyword evidence="5 11" id="KW-0863">Zinc-finger</keyword>
<keyword evidence="3 11" id="KW-0479">Metal-binding</keyword>
<feature type="repeat" description="CXXCXGXG motif" evidence="11">
    <location>
        <begin position="161"/>
        <end position="168"/>
    </location>
</feature>
<dbReference type="GO" id="GO:0051082">
    <property type="term" value="F:unfolded protein binding"/>
    <property type="evidence" value="ECO:0007669"/>
    <property type="project" value="UniProtKB-UniRule"/>
</dbReference>
<evidence type="ECO:0000256" key="2">
    <source>
        <dbReference type="ARBA" id="ARBA00022705"/>
    </source>
</evidence>
<dbReference type="EMBL" id="LR738855">
    <property type="protein sequence ID" value="VZH85807.1"/>
    <property type="molecule type" value="Genomic_DNA"/>
</dbReference>
<evidence type="ECO:0000313" key="17">
    <source>
        <dbReference type="Proteomes" id="UP000423525"/>
    </source>
</evidence>
<dbReference type="InterPro" id="IPR008971">
    <property type="entry name" value="HSP40/DnaJ_pept-bd"/>
</dbReference>
<feature type="domain" description="CR-type" evidence="14">
    <location>
        <begin position="131"/>
        <end position="213"/>
    </location>
</feature>
<evidence type="ECO:0000259" key="13">
    <source>
        <dbReference type="PROSITE" id="PS50076"/>
    </source>
</evidence>
<dbReference type="InterPro" id="IPR036410">
    <property type="entry name" value="HSP_DnaJ_Cys-rich_dom_sf"/>
</dbReference>
<gene>
    <name evidence="11 15" type="primary">dnaJ</name>
    <name evidence="16" type="ORF">FRC0190_01745</name>
    <name evidence="15" type="ORF">P8T80_09100</name>
</gene>
<dbReference type="SUPFAM" id="SSF57938">
    <property type="entry name" value="DnaJ/Hsp40 cysteine-rich domain"/>
    <property type="match status" value="1"/>
</dbReference>
<keyword evidence="8 11" id="KW-0143">Chaperone</keyword>
<dbReference type="GO" id="GO:0042026">
    <property type="term" value="P:protein refolding"/>
    <property type="evidence" value="ECO:0007669"/>
    <property type="project" value="TreeGrafter"/>
</dbReference>
<dbReference type="PANTHER" id="PTHR43096">
    <property type="entry name" value="DNAJ HOMOLOG 1, MITOCHONDRIAL-RELATED"/>
    <property type="match status" value="1"/>
</dbReference>
<comment type="function">
    <text evidence="11">Participates actively in the response to hyperosmotic and heat shock by preventing the aggregation of stress-denatured proteins and by disaggregating proteins, also in an autonomous, DnaK-independent fashion. Unfolded proteins bind initially to DnaJ; upon interaction with the DnaJ-bound protein, DnaK hydrolyzes its bound ATP, resulting in the formation of a stable complex. GrpE releases ADP from DnaK; ATP binding to DnaK triggers the release of the substrate protein, thus completing the reaction cycle. Several rounds of ATP-dependent interactions between DnaJ, DnaK and GrpE are required for fully efficient folding. Also involved, together with DnaK and GrpE, in the DNA replication of plasmids through activation of initiation proteins.</text>
</comment>
<dbReference type="Pfam" id="PF01556">
    <property type="entry name" value="DnaJ_C"/>
    <property type="match status" value="1"/>
</dbReference>
<keyword evidence="2 11" id="KW-0235">DNA replication</keyword>
<comment type="subcellular location">
    <subcellularLocation>
        <location evidence="11">Cytoplasm</location>
    </subcellularLocation>
</comment>
<dbReference type="InterPro" id="IPR036869">
    <property type="entry name" value="J_dom_sf"/>
</dbReference>
<dbReference type="GO" id="GO:0005737">
    <property type="term" value="C:cytoplasm"/>
    <property type="evidence" value="ECO:0007669"/>
    <property type="project" value="UniProtKB-SubCell"/>
</dbReference>
<dbReference type="GO" id="GO:0031072">
    <property type="term" value="F:heat shock protein binding"/>
    <property type="evidence" value="ECO:0007669"/>
    <property type="project" value="InterPro"/>
</dbReference>
<comment type="cofactor">
    <cofactor evidence="11">
        <name>Zn(2+)</name>
        <dbReference type="ChEBI" id="CHEBI:29105"/>
    </cofactor>
    <text evidence="11">Binds 2 Zn(2+) ions per monomer.</text>
</comment>
<evidence type="ECO:0000256" key="4">
    <source>
        <dbReference type="ARBA" id="ARBA00022737"/>
    </source>
</evidence>
<dbReference type="AlphaFoldDB" id="A0A6I8MIH4"/>
<dbReference type="HAMAP" id="MF_01152">
    <property type="entry name" value="DnaJ"/>
    <property type="match status" value="1"/>
</dbReference>
<dbReference type="InterPro" id="IPR001305">
    <property type="entry name" value="HSP_DnaJ_Cys-rich_dom"/>
</dbReference>
<dbReference type="PROSITE" id="PS51188">
    <property type="entry name" value="ZF_CR"/>
    <property type="match status" value="1"/>
</dbReference>
<feature type="binding site" evidence="11">
    <location>
        <position position="161"/>
    </location>
    <ligand>
        <name>Zn(2+)</name>
        <dbReference type="ChEBI" id="CHEBI:29105"/>
        <label>2</label>
    </ligand>
</feature>
<dbReference type="GO" id="GO:0009408">
    <property type="term" value="P:response to heat"/>
    <property type="evidence" value="ECO:0007669"/>
    <property type="project" value="InterPro"/>
</dbReference>
<feature type="binding site" evidence="11">
    <location>
        <position position="147"/>
    </location>
    <ligand>
        <name>Zn(2+)</name>
        <dbReference type="ChEBI" id="CHEBI:29105"/>
        <label>1</label>
    </ligand>
</feature>
<evidence type="ECO:0000259" key="14">
    <source>
        <dbReference type="PROSITE" id="PS51188"/>
    </source>
</evidence>
<dbReference type="CDD" id="cd10719">
    <property type="entry name" value="DnaJ_zf"/>
    <property type="match status" value="1"/>
</dbReference>
<dbReference type="GO" id="GO:0008270">
    <property type="term" value="F:zinc ion binding"/>
    <property type="evidence" value="ECO:0007669"/>
    <property type="project" value="UniProtKB-UniRule"/>
</dbReference>
<dbReference type="NCBIfam" id="NF010871">
    <property type="entry name" value="PRK14278.1"/>
    <property type="match status" value="1"/>
</dbReference>
<evidence type="ECO:0000256" key="12">
    <source>
        <dbReference type="PROSITE-ProRule" id="PRU00546"/>
    </source>
</evidence>
<dbReference type="NCBIfam" id="NF008035">
    <property type="entry name" value="PRK10767.1"/>
    <property type="match status" value="1"/>
</dbReference>
<dbReference type="PANTHER" id="PTHR43096:SF48">
    <property type="entry name" value="CHAPERONE PROTEIN DNAJ"/>
    <property type="match status" value="1"/>
</dbReference>
<dbReference type="GO" id="GO:0005524">
    <property type="term" value="F:ATP binding"/>
    <property type="evidence" value="ECO:0007669"/>
    <property type="project" value="InterPro"/>
</dbReference>
<dbReference type="Gene3D" id="2.60.260.20">
    <property type="entry name" value="Urease metallochaperone UreE, N-terminal domain"/>
    <property type="match status" value="2"/>
</dbReference>
<evidence type="ECO:0000256" key="9">
    <source>
        <dbReference type="ARBA" id="ARBA00061004"/>
    </source>
</evidence>
<feature type="repeat" description="CXXCXGXG motif" evidence="11">
    <location>
        <begin position="187"/>
        <end position="194"/>
    </location>
</feature>
<dbReference type="SUPFAM" id="SSF49493">
    <property type="entry name" value="HSP40/DnaJ peptide-binding domain"/>
    <property type="match status" value="2"/>
</dbReference>
<feature type="binding site" evidence="11">
    <location>
        <position position="164"/>
    </location>
    <ligand>
        <name>Zn(2+)</name>
        <dbReference type="ChEBI" id="CHEBI:29105"/>
        <label>2</label>
    </ligand>
</feature>
<dbReference type="Gene3D" id="1.10.287.110">
    <property type="entry name" value="DnaJ domain"/>
    <property type="match status" value="1"/>
</dbReference>
<dbReference type="Gene3D" id="6.20.20.10">
    <property type="match status" value="2"/>
</dbReference>
<name>A0A6I8MIH4_9CORY</name>
<feature type="repeat" description="CXXCXGXG motif" evidence="11">
    <location>
        <begin position="144"/>
        <end position="151"/>
    </location>
</feature>
<feature type="zinc finger region" description="CR-type" evidence="12">
    <location>
        <begin position="131"/>
        <end position="213"/>
    </location>
</feature>
<feature type="binding site" evidence="11">
    <location>
        <position position="201"/>
    </location>
    <ligand>
        <name>Zn(2+)</name>
        <dbReference type="ChEBI" id="CHEBI:29105"/>
        <label>1</label>
    </ligand>
</feature>
<evidence type="ECO:0000313" key="15">
    <source>
        <dbReference type="EMBL" id="MDT9411531.1"/>
    </source>
</evidence>
<proteinExistence type="inferred from homology"/>
<dbReference type="CDD" id="cd06257">
    <property type="entry name" value="DnaJ"/>
    <property type="match status" value="1"/>
</dbReference>
<evidence type="ECO:0000256" key="11">
    <source>
        <dbReference type="HAMAP-Rule" id="MF_01152"/>
    </source>
</evidence>
<evidence type="ECO:0000256" key="10">
    <source>
        <dbReference type="ARBA" id="ARBA00067609"/>
    </source>
</evidence>
<reference evidence="16 17" key="1">
    <citation type="submission" date="2019-11" db="EMBL/GenBank/DDBJ databases">
        <authorList>
            <person name="Brisse S."/>
        </authorList>
    </citation>
    <scope>NUCLEOTIDE SEQUENCE [LARGE SCALE GENOMIC DNA]</scope>
    <source>
        <strain evidence="16">FRC0190</strain>
    </source>
</reference>
<comment type="domain">
    <text evidence="11">The J domain is necessary and sufficient to stimulate DnaK ATPase activity. Zinc center 1 plays an important role in the autonomous, DnaK-independent chaperone activity of DnaJ. Zinc center 2 is essential for interaction with DnaK and for DnaJ activity.</text>
</comment>
<keyword evidence="7 11" id="KW-0346">Stress response</keyword>
<dbReference type="Pfam" id="PF00226">
    <property type="entry name" value="DnaJ"/>
    <property type="match status" value="1"/>
</dbReference>
<feature type="binding site" evidence="11">
    <location>
        <position position="187"/>
    </location>
    <ligand>
        <name>Zn(2+)</name>
        <dbReference type="ChEBI" id="CHEBI:29105"/>
        <label>2</label>
    </ligand>
</feature>
<keyword evidence="4 11" id="KW-0677">Repeat</keyword>
<evidence type="ECO:0000256" key="5">
    <source>
        <dbReference type="ARBA" id="ARBA00022771"/>
    </source>
</evidence>
<evidence type="ECO:0000313" key="18">
    <source>
        <dbReference type="Proteomes" id="UP001265983"/>
    </source>
</evidence>
<dbReference type="KEGG" id="crf:FRC0190_01745"/>
<dbReference type="InterPro" id="IPR002939">
    <property type="entry name" value="DnaJ_C"/>
</dbReference>
<dbReference type="Proteomes" id="UP001265983">
    <property type="component" value="Unassembled WGS sequence"/>
</dbReference>
<dbReference type="PRINTS" id="PR00625">
    <property type="entry name" value="JDOMAIN"/>
</dbReference>
<dbReference type="EMBL" id="JARUHM010000011">
    <property type="protein sequence ID" value="MDT9411531.1"/>
    <property type="molecule type" value="Genomic_DNA"/>
</dbReference>
<evidence type="ECO:0000256" key="8">
    <source>
        <dbReference type="ARBA" id="ARBA00023186"/>
    </source>
</evidence>
<evidence type="ECO:0000256" key="6">
    <source>
        <dbReference type="ARBA" id="ARBA00022833"/>
    </source>
</evidence>
<comment type="subunit">
    <text evidence="11">Homodimer.</text>
</comment>
<keyword evidence="18" id="KW-1185">Reference proteome</keyword>
<accession>A0A6I8MIH4</accession>
<evidence type="ECO:0000313" key="16">
    <source>
        <dbReference type="EMBL" id="VZH85807.1"/>
    </source>
</evidence>
<feature type="domain" description="J" evidence="13">
    <location>
        <begin position="4"/>
        <end position="68"/>
    </location>
</feature>
<dbReference type="NCBIfam" id="TIGR02349">
    <property type="entry name" value="DnaJ_bact"/>
    <property type="match status" value="1"/>
</dbReference>
<dbReference type="SUPFAM" id="SSF46565">
    <property type="entry name" value="Chaperone J-domain"/>
    <property type="match status" value="1"/>
</dbReference>
<reference evidence="15 18" key="2">
    <citation type="submission" date="2023-03" db="EMBL/GenBank/DDBJ databases">
        <title>Whole genome sequence of the first Corynebacterium rouxii strains isolated in Brazil: a recent member of Corynebacterium diphtheriae complex.</title>
        <authorList>
            <person name="Vieira V."/>
            <person name="Ramos J.N."/>
            <person name="Araujo M.R.B."/>
            <person name="Baio P.V."/>
            <person name="Sant'Anna L.O."/>
            <person name="Veras J.F.C."/>
            <person name="Vieira E.M.D."/>
            <person name="Sousa M.A.B."/>
            <person name="Camargo C.H."/>
            <person name="Sacchi C.T."/>
            <person name="Campos K.R."/>
            <person name="Santos M.B.N."/>
            <person name="Bokermann S."/>
            <person name="Alvim L.B."/>
            <person name="Santos L.S."/>
            <person name="Mattos-Guaraldi A.L."/>
        </authorList>
    </citation>
    <scope>NUCLEOTIDE SEQUENCE [LARGE SCALE GENOMIC DNA]</scope>
    <source>
        <strain evidence="15 18">70862</strain>
    </source>
</reference>
<evidence type="ECO:0000256" key="1">
    <source>
        <dbReference type="ARBA" id="ARBA00022490"/>
    </source>
</evidence>
<feature type="binding site" evidence="11">
    <location>
        <position position="204"/>
    </location>
    <ligand>
        <name>Zn(2+)</name>
        <dbReference type="ChEBI" id="CHEBI:29105"/>
        <label>1</label>
    </ligand>
</feature>
<dbReference type="CDD" id="cd10747">
    <property type="entry name" value="DnaJ_C"/>
    <property type="match status" value="1"/>
</dbReference>
<keyword evidence="6 11" id="KW-0862">Zinc</keyword>
<dbReference type="FunFam" id="2.60.260.20:FF:000005">
    <property type="entry name" value="Chaperone protein dnaJ 1, mitochondrial"/>
    <property type="match status" value="1"/>
</dbReference>
<dbReference type="PROSITE" id="PS50076">
    <property type="entry name" value="DNAJ_2"/>
    <property type="match status" value="1"/>
</dbReference>
<dbReference type="FunFam" id="2.10.230.10:FF:000002">
    <property type="entry name" value="Molecular chaperone DnaJ"/>
    <property type="match status" value="1"/>
</dbReference>
<dbReference type="SMART" id="SM00271">
    <property type="entry name" value="DnaJ"/>
    <property type="match status" value="1"/>
</dbReference>
<organism evidence="16 17">
    <name type="scientific">Corynebacterium rouxii</name>
    <dbReference type="NCBI Taxonomy" id="2719119"/>
    <lineage>
        <taxon>Bacteria</taxon>
        <taxon>Bacillati</taxon>
        <taxon>Actinomycetota</taxon>
        <taxon>Actinomycetes</taxon>
        <taxon>Mycobacteriales</taxon>
        <taxon>Corynebacteriaceae</taxon>
        <taxon>Corynebacterium</taxon>
    </lineage>
</organism>
<dbReference type="InterPro" id="IPR001623">
    <property type="entry name" value="DnaJ_domain"/>
</dbReference>
<evidence type="ECO:0000256" key="3">
    <source>
        <dbReference type="ARBA" id="ARBA00022723"/>
    </source>
</evidence>
<keyword evidence="1 11" id="KW-0963">Cytoplasm</keyword>
<evidence type="ECO:0000256" key="7">
    <source>
        <dbReference type="ARBA" id="ARBA00023016"/>
    </source>
</evidence>
<protein>
    <recommendedName>
        <fullName evidence="10 11">Chaperone protein DnaJ</fullName>
    </recommendedName>
</protein>
<feature type="binding site" evidence="11">
    <location>
        <position position="190"/>
    </location>
    <ligand>
        <name>Zn(2+)</name>
        <dbReference type="ChEBI" id="CHEBI:29105"/>
        <label>2</label>
    </ligand>
</feature>
<dbReference type="InterPro" id="IPR012724">
    <property type="entry name" value="DnaJ"/>
</dbReference>
<dbReference type="GO" id="GO:0006260">
    <property type="term" value="P:DNA replication"/>
    <property type="evidence" value="ECO:0007669"/>
    <property type="project" value="UniProtKB-KW"/>
</dbReference>
<sequence>MARDYYAILGVERDATDNEIKKAYRKLARKYHPDVNDTEEAAEKFSEISIAQEVLLDAEKRRIVDMGGDPMAQGGGGAGYGGGYGAGGGLGDIFEAFFGGGGGSRGPRSRVQPGSDALLRTTLTLEEAYLGTKKPITIDTAILCDRCEGTGSKSKSKPNVCGTCNGSGEIQQMQRSFLGNVMTSSPCPTCRGTGEVIPDPCDKCGGDGRVRTQRDLIVNVPAGIADGMRIRMAGQGEVGPGGGPAGDLYVEVMMQPHPVFQREGNDLHMSVHVPMVDAALGATTSVESLSGDAIDFEIPAGVQPAETIVIEGKGMPQLRGEGYGNVIAHVEVSIPTQLDERSKELLNKLRDHRSDESAVRTADESDDSLFGRLRNRFRR</sequence>
<feature type="repeat" description="CXXCXGXG motif" evidence="11">
    <location>
        <begin position="201"/>
        <end position="208"/>
    </location>
</feature>
<dbReference type="Proteomes" id="UP000423525">
    <property type="component" value="Chromosome"/>
</dbReference>
<dbReference type="RefSeq" id="WP_155873636.1">
    <property type="nucleotide sequence ID" value="NZ_CP168248.1"/>
</dbReference>